<name>A0A847SFP4_9NEIS</name>
<keyword evidence="9" id="KW-1185">Reference proteome</keyword>
<protein>
    <recommendedName>
        <fullName evidence="4 6">dTDP-4-dehydrorhamnose reductase</fullName>
        <ecNumber evidence="3 6">1.1.1.133</ecNumber>
    </recommendedName>
</protein>
<dbReference type="NCBIfam" id="TIGR01214">
    <property type="entry name" value="rmlD"/>
    <property type="match status" value="1"/>
</dbReference>
<accession>A0A847SFP4</accession>
<gene>
    <name evidence="8" type="primary">rfbD</name>
    <name evidence="8" type="ORF">HF682_13860</name>
</gene>
<reference evidence="8 9" key="1">
    <citation type="submission" date="2020-04" db="EMBL/GenBank/DDBJ databases">
        <title>Draft genome of Leeia sp. IMCC25680.</title>
        <authorList>
            <person name="Song J."/>
            <person name="Cho J.-C."/>
        </authorList>
    </citation>
    <scope>NUCLEOTIDE SEQUENCE [LARGE SCALE GENOMIC DNA]</scope>
    <source>
        <strain evidence="8 9">IMCC25680</strain>
    </source>
</reference>
<sequence>MTADILLTGVTGQVGFELARTLSTLGKVWAPTRTELDLLDPIAVAAAVRGCQPRWIVNAAAYTAVDKAETERDLSRQLNTALPGELARLAHELGCGLVHFSTDYVFAGEGEQSYRETDPCQPLNAYGADKHAGEQAILASGAAALIFRTSWVYGNRGRNFMLTMLRLAAEKPELAVVADQIGAPTWSRHIAEAVAQVLVQVSPTTLGERAGIYHLVNGGETSWHGFASAIVAQSGFSTPVRPITSQDFPSPARRPANSRLSCDKLAEVFSIRLPDWQTGLQQCLQARGLA</sequence>
<dbReference type="PANTHER" id="PTHR10491:SF4">
    <property type="entry name" value="METHIONINE ADENOSYLTRANSFERASE 2 SUBUNIT BETA"/>
    <property type="match status" value="1"/>
</dbReference>
<dbReference type="GO" id="GO:0008831">
    <property type="term" value="F:dTDP-4-dehydrorhamnose reductase activity"/>
    <property type="evidence" value="ECO:0007669"/>
    <property type="project" value="UniProtKB-EC"/>
</dbReference>
<evidence type="ECO:0000313" key="9">
    <source>
        <dbReference type="Proteomes" id="UP000587991"/>
    </source>
</evidence>
<dbReference type="PANTHER" id="PTHR10491">
    <property type="entry name" value="DTDP-4-DEHYDRORHAMNOSE REDUCTASE"/>
    <property type="match status" value="1"/>
</dbReference>
<dbReference type="GO" id="GO:0005829">
    <property type="term" value="C:cytosol"/>
    <property type="evidence" value="ECO:0007669"/>
    <property type="project" value="TreeGrafter"/>
</dbReference>
<comment type="pathway">
    <text evidence="1 6">Carbohydrate biosynthesis; dTDP-L-rhamnose biosynthesis.</text>
</comment>
<dbReference type="Gene3D" id="3.40.50.720">
    <property type="entry name" value="NAD(P)-binding Rossmann-like Domain"/>
    <property type="match status" value="1"/>
</dbReference>
<evidence type="ECO:0000256" key="2">
    <source>
        <dbReference type="ARBA" id="ARBA00010944"/>
    </source>
</evidence>
<keyword evidence="6" id="KW-0521">NADP</keyword>
<dbReference type="CDD" id="cd05254">
    <property type="entry name" value="dTDP_HR_like_SDR_e"/>
    <property type="match status" value="1"/>
</dbReference>
<comment type="catalytic activity">
    <reaction evidence="5 6">
        <text>dTDP-beta-L-rhamnose + NADP(+) = dTDP-4-dehydro-beta-L-rhamnose + NADPH + H(+)</text>
        <dbReference type="Rhea" id="RHEA:21796"/>
        <dbReference type="ChEBI" id="CHEBI:15378"/>
        <dbReference type="ChEBI" id="CHEBI:57510"/>
        <dbReference type="ChEBI" id="CHEBI:57783"/>
        <dbReference type="ChEBI" id="CHEBI:58349"/>
        <dbReference type="ChEBI" id="CHEBI:62830"/>
        <dbReference type="EC" id="1.1.1.133"/>
    </reaction>
</comment>
<comment type="function">
    <text evidence="6">Catalyzes the reduction of dTDP-6-deoxy-L-lyxo-4-hexulose to yield dTDP-L-rhamnose.</text>
</comment>
<dbReference type="InterPro" id="IPR036291">
    <property type="entry name" value="NAD(P)-bd_dom_sf"/>
</dbReference>
<evidence type="ECO:0000256" key="1">
    <source>
        <dbReference type="ARBA" id="ARBA00004781"/>
    </source>
</evidence>
<evidence type="ECO:0000259" key="7">
    <source>
        <dbReference type="Pfam" id="PF04321"/>
    </source>
</evidence>
<comment type="cofactor">
    <cofactor evidence="6">
        <name>Mg(2+)</name>
        <dbReference type="ChEBI" id="CHEBI:18420"/>
    </cofactor>
    <text evidence="6">Binds 1 Mg(2+) ion per monomer.</text>
</comment>
<dbReference type="Gene3D" id="3.90.25.10">
    <property type="entry name" value="UDP-galactose 4-epimerase, domain 1"/>
    <property type="match status" value="1"/>
</dbReference>
<evidence type="ECO:0000256" key="4">
    <source>
        <dbReference type="ARBA" id="ARBA00017099"/>
    </source>
</evidence>
<evidence type="ECO:0000256" key="3">
    <source>
        <dbReference type="ARBA" id="ARBA00012929"/>
    </source>
</evidence>
<dbReference type="EC" id="1.1.1.133" evidence="3 6"/>
<keyword evidence="6 8" id="KW-0560">Oxidoreductase</keyword>
<dbReference type="Proteomes" id="UP000587991">
    <property type="component" value="Unassembled WGS sequence"/>
</dbReference>
<evidence type="ECO:0000256" key="5">
    <source>
        <dbReference type="ARBA" id="ARBA00048200"/>
    </source>
</evidence>
<comment type="caution">
    <text evidence="8">The sequence shown here is derived from an EMBL/GenBank/DDBJ whole genome shotgun (WGS) entry which is preliminary data.</text>
</comment>
<organism evidence="8 9">
    <name type="scientific">Leeia aquatica</name>
    <dbReference type="NCBI Taxonomy" id="2725557"/>
    <lineage>
        <taxon>Bacteria</taxon>
        <taxon>Pseudomonadati</taxon>
        <taxon>Pseudomonadota</taxon>
        <taxon>Betaproteobacteria</taxon>
        <taxon>Neisseriales</taxon>
        <taxon>Leeiaceae</taxon>
        <taxon>Leeia</taxon>
    </lineage>
</organism>
<dbReference type="UniPathway" id="UPA00124"/>
<dbReference type="Pfam" id="PF04321">
    <property type="entry name" value="RmlD_sub_bind"/>
    <property type="match status" value="1"/>
</dbReference>
<dbReference type="SUPFAM" id="SSF51735">
    <property type="entry name" value="NAD(P)-binding Rossmann-fold domains"/>
    <property type="match status" value="1"/>
</dbReference>
<evidence type="ECO:0000313" key="8">
    <source>
        <dbReference type="EMBL" id="NLR76246.1"/>
    </source>
</evidence>
<comment type="similarity">
    <text evidence="2 6">Belongs to the dTDP-4-dehydrorhamnose reductase family.</text>
</comment>
<evidence type="ECO:0000256" key="6">
    <source>
        <dbReference type="RuleBase" id="RU364082"/>
    </source>
</evidence>
<dbReference type="InterPro" id="IPR029903">
    <property type="entry name" value="RmlD-like-bd"/>
</dbReference>
<dbReference type="EMBL" id="JABAIM010000003">
    <property type="protein sequence ID" value="NLR76246.1"/>
    <property type="molecule type" value="Genomic_DNA"/>
</dbReference>
<dbReference type="AlphaFoldDB" id="A0A847SFP4"/>
<dbReference type="InterPro" id="IPR005913">
    <property type="entry name" value="dTDP_dehydrorham_reduct"/>
</dbReference>
<proteinExistence type="inferred from homology"/>
<dbReference type="GO" id="GO:0019305">
    <property type="term" value="P:dTDP-rhamnose biosynthetic process"/>
    <property type="evidence" value="ECO:0007669"/>
    <property type="project" value="UniProtKB-UniPathway"/>
</dbReference>
<feature type="domain" description="RmlD-like substrate binding" evidence="7">
    <location>
        <begin position="4"/>
        <end position="286"/>
    </location>
</feature>